<comment type="caution">
    <text evidence="2">The sequence shown here is derived from an EMBL/GenBank/DDBJ whole genome shotgun (WGS) entry which is preliminary data.</text>
</comment>
<name>A0ABR2Q3E7_9ROSI</name>
<evidence type="ECO:0000313" key="2">
    <source>
        <dbReference type="EMBL" id="KAK8995163.1"/>
    </source>
</evidence>
<feature type="compositionally biased region" description="Basic and acidic residues" evidence="1">
    <location>
        <begin position="29"/>
        <end position="38"/>
    </location>
</feature>
<proteinExistence type="predicted"/>
<dbReference type="Proteomes" id="UP001396334">
    <property type="component" value="Unassembled WGS sequence"/>
</dbReference>
<evidence type="ECO:0000313" key="3">
    <source>
        <dbReference type="Proteomes" id="UP001396334"/>
    </source>
</evidence>
<sequence length="103" mass="11912">MDQEGNNIYLGTGATVCIYNHFASSWDPFAKKNNEKNHGGTNLANGKAPEESNMKDQKNFSHIWVQPEAHMLEKGTHFNTMRATARRWYKSQMRKHQVQRCSE</sequence>
<dbReference type="EMBL" id="JBBPBN010000046">
    <property type="protein sequence ID" value="KAK8995163.1"/>
    <property type="molecule type" value="Genomic_DNA"/>
</dbReference>
<accession>A0ABR2Q3E7</accession>
<keyword evidence="3" id="KW-1185">Reference proteome</keyword>
<evidence type="ECO:0000256" key="1">
    <source>
        <dbReference type="SAM" id="MobiDB-lite"/>
    </source>
</evidence>
<protein>
    <submittedName>
        <fullName evidence="2">Uncharacterized protein</fullName>
    </submittedName>
</protein>
<reference evidence="2 3" key="1">
    <citation type="journal article" date="2024" name="G3 (Bethesda)">
        <title>Genome assembly of Hibiscus sabdariffa L. provides insights into metabolisms of medicinal natural products.</title>
        <authorList>
            <person name="Kim T."/>
        </authorList>
    </citation>
    <scope>NUCLEOTIDE SEQUENCE [LARGE SCALE GENOMIC DNA]</scope>
    <source>
        <strain evidence="2">TK-2024</strain>
        <tissue evidence="2">Old leaves</tissue>
    </source>
</reference>
<feature type="region of interest" description="Disordered" evidence="1">
    <location>
        <begin position="29"/>
        <end position="55"/>
    </location>
</feature>
<gene>
    <name evidence="2" type="ORF">V6N11_069608</name>
</gene>
<organism evidence="2 3">
    <name type="scientific">Hibiscus sabdariffa</name>
    <name type="common">roselle</name>
    <dbReference type="NCBI Taxonomy" id="183260"/>
    <lineage>
        <taxon>Eukaryota</taxon>
        <taxon>Viridiplantae</taxon>
        <taxon>Streptophyta</taxon>
        <taxon>Embryophyta</taxon>
        <taxon>Tracheophyta</taxon>
        <taxon>Spermatophyta</taxon>
        <taxon>Magnoliopsida</taxon>
        <taxon>eudicotyledons</taxon>
        <taxon>Gunneridae</taxon>
        <taxon>Pentapetalae</taxon>
        <taxon>rosids</taxon>
        <taxon>malvids</taxon>
        <taxon>Malvales</taxon>
        <taxon>Malvaceae</taxon>
        <taxon>Malvoideae</taxon>
        <taxon>Hibiscus</taxon>
    </lineage>
</organism>